<keyword evidence="2" id="KW-1185">Reference proteome</keyword>
<evidence type="ECO:0008006" key="3">
    <source>
        <dbReference type="Google" id="ProtNLM"/>
    </source>
</evidence>
<dbReference type="STRING" id="56646.A0A2L2TCJ5"/>
<evidence type="ECO:0000313" key="1">
    <source>
        <dbReference type="EMBL" id="CEI67669.1"/>
    </source>
</evidence>
<reference evidence="2" key="1">
    <citation type="submission" date="2014-10" db="EMBL/GenBank/DDBJ databases">
        <authorList>
            <person name="King R."/>
        </authorList>
    </citation>
    <scope>NUCLEOTIDE SEQUENCE [LARGE SCALE GENOMIC DNA]</scope>
    <source>
        <strain evidence="2">A3/5</strain>
    </source>
</reference>
<dbReference type="EMBL" id="LN649229">
    <property type="protein sequence ID" value="CEI67669.1"/>
    <property type="molecule type" value="Genomic_DNA"/>
</dbReference>
<dbReference type="Proteomes" id="UP000245910">
    <property type="component" value="Chromosome I"/>
</dbReference>
<evidence type="ECO:0000313" key="2">
    <source>
        <dbReference type="Proteomes" id="UP000245910"/>
    </source>
</evidence>
<organism evidence="1 2">
    <name type="scientific">Fusarium venenatum</name>
    <dbReference type="NCBI Taxonomy" id="56646"/>
    <lineage>
        <taxon>Eukaryota</taxon>
        <taxon>Fungi</taxon>
        <taxon>Dikarya</taxon>
        <taxon>Ascomycota</taxon>
        <taxon>Pezizomycotina</taxon>
        <taxon>Sordariomycetes</taxon>
        <taxon>Hypocreomycetidae</taxon>
        <taxon>Hypocreales</taxon>
        <taxon>Nectriaceae</taxon>
        <taxon>Fusarium</taxon>
    </lineage>
</organism>
<accession>A0A2L2TCJ5</accession>
<sequence>MNQERLTETAQNERDEDSRSVVSVIYKNQLKQLLRALNKLPTDFPSIYLDASGIVNDTLDDLQLFLPTTNTLYLIDLRRLGDTAFITVGHSEISLRLILESRGIPKAGFDIRDL</sequence>
<dbReference type="OrthoDB" id="428177at2759"/>
<proteinExistence type="predicted"/>
<protein>
    <recommendedName>
        <fullName evidence="3">3'-5' exonuclease domain-containing protein</fullName>
    </recommendedName>
</protein>
<name>A0A2L2TCJ5_9HYPO</name>
<dbReference type="AlphaFoldDB" id="A0A2L2TCJ5"/>